<evidence type="ECO:0000313" key="2">
    <source>
        <dbReference type="Proteomes" id="UP000257597"/>
    </source>
</evidence>
<gene>
    <name evidence="1" type="primary">100</name>
    <name evidence="1" type="ORF">SEA_DAREDEVIL_100</name>
</gene>
<accession>A0A345MIV6</accession>
<dbReference type="GeneID" id="54998090"/>
<dbReference type="EMBL" id="MH590603">
    <property type="protein sequence ID" value="AXH70487.1"/>
    <property type="molecule type" value="Genomic_DNA"/>
</dbReference>
<dbReference type="RefSeq" id="YP_009807214.1">
    <property type="nucleotide sequence ID" value="NC_048021.1"/>
</dbReference>
<dbReference type="KEGG" id="vg:54998090"/>
<dbReference type="Proteomes" id="UP000257597">
    <property type="component" value="Segment"/>
</dbReference>
<reference evidence="2" key="1">
    <citation type="submission" date="2018-07" db="EMBL/GenBank/DDBJ databases">
        <authorList>
            <person name="Quirk P.G."/>
            <person name="Krulwich T.A."/>
        </authorList>
    </citation>
    <scope>NUCLEOTIDE SEQUENCE [LARGE SCALE GENOMIC DNA]</scope>
</reference>
<keyword evidence="2" id="KW-1185">Reference proteome</keyword>
<evidence type="ECO:0000313" key="1">
    <source>
        <dbReference type="EMBL" id="AXH70487.1"/>
    </source>
</evidence>
<sequence>MHVGRSFYGHPLEDECPCPQAPCGLVDTALVHPDCDQHPFDRAKTLRQAHPAESCELLHG</sequence>
<name>A0A345MIV6_9CAUD</name>
<protein>
    <submittedName>
        <fullName evidence="1">Uncharacterized protein</fullName>
    </submittedName>
</protein>
<organism evidence="1 2">
    <name type="scientific">Gordonia phage Daredevil</name>
    <dbReference type="NCBI Taxonomy" id="2283286"/>
    <lineage>
        <taxon>Viruses</taxon>
        <taxon>Duplodnaviria</taxon>
        <taxon>Heunggongvirae</taxon>
        <taxon>Uroviricota</taxon>
        <taxon>Caudoviricetes</taxon>
        <taxon>Daredevilvirus</taxon>
        <taxon>Daredevilvirus daredevil</taxon>
    </lineage>
</organism>
<proteinExistence type="predicted"/>